<evidence type="ECO:0000256" key="6">
    <source>
        <dbReference type="PROSITE-ProRule" id="PRU00076"/>
    </source>
</evidence>
<protein>
    <recommendedName>
        <fullName evidence="7">EGF-like domain-containing protein</fullName>
    </recommendedName>
</protein>
<dbReference type="EMBL" id="CAJOBH010033104">
    <property type="protein sequence ID" value="CAF4288088.1"/>
    <property type="molecule type" value="Genomic_DNA"/>
</dbReference>
<dbReference type="SUPFAM" id="SSF57196">
    <property type="entry name" value="EGF/Laminin"/>
    <property type="match status" value="1"/>
</dbReference>
<evidence type="ECO:0000256" key="1">
    <source>
        <dbReference type="ARBA" id="ARBA00022536"/>
    </source>
</evidence>
<gene>
    <name evidence="9" type="ORF">BYL167_LOCUS26976</name>
    <name evidence="8" type="ORF">CJN711_LOCUS4025</name>
</gene>
<keyword evidence="2" id="KW-0732">Signal</keyword>
<dbReference type="Pfam" id="PF00008">
    <property type="entry name" value="EGF"/>
    <property type="match status" value="1"/>
</dbReference>
<dbReference type="PROSITE" id="PS00022">
    <property type="entry name" value="EGF_1"/>
    <property type="match status" value="1"/>
</dbReference>
<keyword evidence="1 6" id="KW-0245">EGF-like domain</keyword>
<accession>A0A814JB92</accession>
<dbReference type="SMART" id="SM00181">
    <property type="entry name" value="EGF"/>
    <property type="match status" value="1"/>
</dbReference>
<comment type="caution">
    <text evidence="6">Lacks conserved residue(s) required for the propagation of feature annotation.</text>
</comment>
<dbReference type="InterPro" id="IPR000742">
    <property type="entry name" value="EGF"/>
</dbReference>
<proteinExistence type="predicted"/>
<evidence type="ECO:0000259" key="7">
    <source>
        <dbReference type="PROSITE" id="PS50026"/>
    </source>
</evidence>
<evidence type="ECO:0000256" key="4">
    <source>
        <dbReference type="ARBA" id="ARBA00023157"/>
    </source>
</evidence>
<dbReference type="SMART" id="SM00179">
    <property type="entry name" value="EGF_CA"/>
    <property type="match status" value="1"/>
</dbReference>
<dbReference type="AlphaFoldDB" id="A0A814JB92"/>
<keyword evidence="4 6" id="KW-1015">Disulfide bond</keyword>
<organism evidence="8 10">
    <name type="scientific">Rotaria magnacalcarata</name>
    <dbReference type="NCBI Taxonomy" id="392030"/>
    <lineage>
        <taxon>Eukaryota</taxon>
        <taxon>Metazoa</taxon>
        <taxon>Spiralia</taxon>
        <taxon>Gnathifera</taxon>
        <taxon>Rotifera</taxon>
        <taxon>Eurotatoria</taxon>
        <taxon>Bdelloidea</taxon>
        <taxon>Philodinida</taxon>
        <taxon>Philodinidae</taxon>
        <taxon>Rotaria</taxon>
    </lineage>
</organism>
<evidence type="ECO:0000256" key="2">
    <source>
        <dbReference type="ARBA" id="ARBA00022729"/>
    </source>
</evidence>
<evidence type="ECO:0000313" key="9">
    <source>
        <dbReference type="EMBL" id="CAF4288088.1"/>
    </source>
</evidence>
<sequence length="50" mass="5293">DACTPNPCLNGGMCISNGFGGFTCQCPPGFSGQRCEDRELSYCLCVTLII</sequence>
<dbReference type="InterPro" id="IPR001881">
    <property type="entry name" value="EGF-like_Ca-bd_dom"/>
</dbReference>
<dbReference type="PROSITE" id="PS01186">
    <property type="entry name" value="EGF_2"/>
    <property type="match status" value="1"/>
</dbReference>
<name>A0A814JB92_9BILA</name>
<dbReference type="EMBL" id="CAJNOV010000713">
    <property type="protein sequence ID" value="CAF1035698.1"/>
    <property type="molecule type" value="Genomic_DNA"/>
</dbReference>
<evidence type="ECO:0000313" key="8">
    <source>
        <dbReference type="EMBL" id="CAF1035698.1"/>
    </source>
</evidence>
<keyword evidence="3" id="KW-0677">Repeat</keyword>
<keyword evidence="5" id="KW-0325">Glycoprotein</keyword>
<dbReference type="FunFam" id="2.10.25.10:FF:000100">
    <property type="entry name" value="neurogenic locus notch homolog protein 3"/>
    <property type="match status" value="1"/>
</dbReference>
<evidence type="ECO:0000256" key="5">
    <source>
        <dbReference type="ARBA" id="ARBA00023180"/>
    </source>
</evidence>
<dbReference type="Proteomes" id="UP000681967">
    <property type="component" value="Unassembled WGS sequence"/>
</dbReference>
<dbReference type="Gene3D" id="2.10.25.10">
    <property type="entry name" value="Laminin"/>
    <property type="match status" value="1"/>
</dbReference>
<evidence type="ECO:0000256" key="3">
    <source>
        <dbReference type="ARBA" id="ARBA00022737"/>
    </source>
</evidence>
<dbReference type="GO" id="GO:0005509">
    <property type="term" value="F:calcium ion binding"/>
    <property type="evidence" value="ECO:0007669"/>
    <property type="project" value="InterPro"/>
</dbReference>
<evidence type="ECO:0000313" key="10">
    <source>
        <dbReference type="Proteomes" id="UP000663855"/>
    </source>
</evidence>
<feature type="disulfide bond" evidence="6">
    <location>
        <begin position="26"/>
        <end position="35"/>
    </location>
</feature>
<dbReference type="CDD" id="cd00054">
    <property type="entry name" value="EGF_CA"/>
    <property type="match status" value="1"/>
</dbReference>
<dbReference type="Proteomes" id="UP000663855">
    <property type="component" value="Unassembled WGS sequence"/>
</dbReference>
<comment type="caution">
    <text evidence="8">The sequence shown here is derived from an EMBL/GenBank/DDBJ whole genome shotgun (WGS) entry which is preliminary data.</text>
</comment>
<feature type="non-terminal residue" evidence="8">
    <location>
        <position position="1"/>
    </location>
</feature>
<reference evidence="8" key="1">
    <citation type="submission" date="2021-02" db="EMBL/GenBank/DDBJ databases">
        <authorList>
            <person name="Nowell W R."/>
        </authorList>
    </citation>
    <scope>NUCLEOTIDE SEQUENCE</scope>
</reference>
<dbReference type="PROSITE" id="PS50026">
    <property type="entry name" value="EGF_3"/>
    <property type="match status" value="1"/>
</dbReference>
<feature type="domain" description="EGF-like" evidence="7">
    <location>
        <begin position="1"/>
        <end position="36"/>
    </location>
</feature>